<name>A0ABR7NLC9_9FIRM</name>
<dbReference type="RefSeq" id="WP_262400684.1">
    <property type="nucleotide sequence ID" value="NZ_JACRTB010000024.1"/>
</dbReference>
<sequence>MILQALRRYYDALAARGAVRPPGWCDAPVSFALSIDQNGTLQGVIPLMIPSGNGRKEVPQSLEVPERVKKTSGVCSNFLCDNSAYFLGMDAKGKPERTLQCFVAARTLHEKILSGLNNPAAHAVTAFFAAWQPGHAAGHPAVAPFLDELMKGGNLVFSVDGVFPQQDPGIRAAWQAYSLNQSDGAVVGRCLVTGETGPIARLHPSIKGVRDAQPSGASLVSFNAPAFESYGHEDGDKSGQGLNAPVSEAAAFFYGAALNRLIADREHVYYIGDTAVLCWAEDAEPLCQDIFCGTLFGADANRIAQEDLWGAAAALARGDPISLEGVPLNPDNRFFILGLAPNAARLSVRFFLQDTFGHILRHVQEHYERLRIVKPTYLESGFLPMWKLLGETVNPKSRDKKASPPMAGALIRAILSGGAYPASLLGQTMLRIRAEQTVTYGRAAILKAFFLRNTHYHIPEEVLTVELNEQSSYLPYLLGRLFAVLERVQSDANPGIKATIKDKYFNSASATPATIFPLLTKLSQSHLRKLETGRRIYFEKQIGELEGRIHETLPVRLSLPEQGAFHLGYYHQVQKFFAGKPKEEA</sequence>
<evidence type="ECO:0000313" key="2">
    <source>
        <dbReference type="Proteomes" id="UP000658131"/>
    </source>
</evidence>
<dbReference type="CDD" id="cd09757">
    <property type="entry name" value="Cas8c_I-C"/>
    <property type="match status" value="1"/>
</dbReference>
<proteinExistence type="predicted"/>
<organism evidence="1 2">
    <name type="scientific">Yanshouia hominis</name>
    <dbReference type="NCBI Taxonomy" id="2763673"/>
    <lineage>
        <taxon>Bacteria</taxon>
        <taxon>Bacillati</taxon>
        <taxon>Bacillota</taxon>
        <taxon>Clostridia</taxon>
        <taxon>Eubacteriales</taxon>
        <taxon>Oscillospiraceae</taxon>
        <taxon>Yanshouia</taxon>
    </lineage>
</organism>
<dbReference type="Pfam" id="PF09709">
    <property type="entry name" value="Cas_Csd1"/>
    <property type="match status" value="1"/>
</dbReference>
<evidence type="ECO:0000313" key="1">
    <source>
        <dbReference type="EMBL" id="MBC8577219.1"/>
    </source>
</evidence>
<protein>
    <submittedName>
        <fullName evidence="1">Type I-C CRISPR-associated protein Cas8c/Csd1</fullName>
    </submittedName>
</protein>
<keyword evidence="2" id="KW-1185">Reference proteome</keyword>
<dbReference type="EMBL" id="JACRTB010000024">
    <property type="protein sequence ID" value="MBC8577219.1"/>
    <property type="molecule type" value="Genomic_DNA"/>
</dbReference>
<reference evidence="1 2" key="1">
    <citation type="submission" date="2020-08" db="EMBL/GenBank/DDBJ databases">
        <title>Genome public.</title>
        <authorList>
            <person name="Liu C."/>
            <person name="Sun Q."/>
        </authorList>
    </citation>
    <scope>NUCLEOTIDE SEQUENCE [LARGE SCALE GENOMIC DNA]</scope>
    <source>
        <strain evidence="1 2">BX1</strain>
    </source>
</reference>
<gene>
    <name evidence="1" type="primary">cas8c</name>
    <name evidence="1" type="ORF">H8717_12475</name>
</gene>
<dbReference type="InterPro" id="IPR010144">
    <property type="entry name" value="CRISPR-assoc_prot_Csd1-typ"/>
</dbReference>
<dbReference type="Proteomes" id="UP000658131">
    <property type="component" value="Unassembled WGS sequence"/>
</dbReference>
<comment type="caution">
    <text evidence="1">The sequence shown here is derived from an EMBL/GenBank/DDBJ whole genome shotgun (WGS) entry which is preliminary data.</text>
</comment>
<accession>A0ABR7NLC9</accession>
<dbReference type="NCBIfam" id="TIGR01863">
    <property type="entry name" value="cas_Csd1"/>
    <property type="match status" value="1"/>
</dbReference>